<dbReference type="EMBL" id="CP022278">
    <property type="protein sequence ID" value="ASK26679.1"/>
    <property type="molecule type" value="Genomic_DNA"/>
</dbReference>
<keyword evidence="2" id="KW-1185">Reference proteome</keyword>
<sequence>MLPFAVSQISAAQIKLGHQSRFAFYRKNPPHTNRRGCLKISGVFSDGLKVPNLFQQNISRFRLFNRSKIK</sequence>
<evidence type="ECO:0000313" key="1">
    <source>
        <dbReference type="EMBL" id="ASK26679.1"/>
    </source>
</evidence>
<name>A0A220RZM8_9NEIS</name>
<evidence type="ECO:0000313" key="2">
    <source>
        <dbReference type="Proteomes" id="UP000198238"/>
    </source>
</evidence>
<dbReference type="AlphaFoldDB" id="A0A220RZM8"/>
<dbReference type="Proteomes" id="UP000198238">
    <property type="component" value="Chromosome"/>
</dbReference>
<organism evidence="1 2">
    <name type="scientific">Neisseria chenwenguii</name>
    <dbReference type="NCBI Taxonomy" id="1853278"/>
    <lineage>
        <taxon>Bacteria</taxon>
        <taxon>Pseudomonadati</taxon>
        <taxon>Pseudomonadota</taxon>
        <taxon>Betaproteobacteria</taxon>
        <taxon>Neisseriales</taxon>
        <taxon>Neisseriaceae</taxon>
        <taxon>Neisseria</taxon>
    </lineage>
</organism>
<gene>
    <name evidence="1" type="ORF">BG910_01995</name>
</gene>
<proteinExistence type="predicted"/>
<accession>A0A220RZM8</accession>
<dbReference type="KEGG" id="nei:BG910_01995"/>
<protein>
    <submittedName>
        <fullName evidence="1">Uncharacterized protein</fullName>
    </submittedName>
</protein>
<reference evidence="1 2" key="1">
    <citation type="submission" date="2017-06" db="EMBL/GenBank/DDBJ databases">
        <title>Neisseria chenwenguii sp. nov., isolated from the intestinal contents of Tibetan Plateau Pika in Yushu, Qinghai Province, China.</title>
        <authorList>
            <person name="Zhang G."/>
        </authorList>
    </citation>
    <scope>NUCLEOTIDE SEQUENCE [LARGE SCALE GENOMIC DNA]</scope>
    <source>
        <strain evidence="1 2">10023</strain>
    </source>
</reference>